<accession>C1E8S3</accession>
<dbReference type="GO" id="GO:0005952">
    <property type="term" value="C:cAMP-dependent protein kinase complex"/>
    <property type="evidence" value="ECO:0007669"/>
    <property type="project" value="InterPro"/>
</dbReference>
<feature type="compositionally biased region" description="Basic and acidic residues" evidence="1">
    <location>
        <begin position="1107"/>
        <end position="1123"/>
    </location>
</feature>
<feature type="compositionally biased region" description="Low complexity" evidence="1">
    <location>
        <begin position="527"/>
        <end position="570"/>
    </location>
</feature>
<dbReference type="PROSITE" id="PS50096">
    <property type="entry name" value="IQ"/>
    <property type="match status" value="2"/>
</dbReference>
<evidence type="ECO:0000259" key="2">
    <source>
        <dbReference type="PROSITE" id="PS50042"/>
    </source>
</evidence>
<dbReference type="InterPro" id="IPR000595">
    <property type="entry name" value="cNMP-bd_dom"/>
</dbReference>
<feature type="region of interest" description="Disordered" evidence="1">
    <location>
        <begin position="1319"/>
        <end position="1347"/>
    </location>
</feature>
<feature type="compositionally biased region" description="Low complexity" evidence="1">
    <location>
        <begin position="1320"/>
        <end position="1338"/>
    </location>
</feature>
<feature type="compositionally biased region" description="Basic and acidic residues" evidence="1">
    <location>
        <begin position="317"/>
        <end position="333"/>
    </location>
</feature>
<feature type="domain" description="Cyclic nucleotide-binding" evidence="2">
    <location>
        <begin position="898"/>
        <end position="941"/>
    </location>
</feature>
<feature type="region of interest" description="Disordered" evidence="1">
    <location>
        <begin position="1100"/>
        <end position="1168"/>
    </location>
</feature>
<feature type="compositionally biased region" description="Low complexity" evidence="1">
    <location>
        <begin position="286"/>
        <end position="300"/>
    </location>
</feature>
<evidence type="ECO:0000256" key="1">
    <source>
        <dbReference type="SAM" id="MobiDB-lite"/>
    </source>
</evidence>
<dbReference type="GO" id="GO:0005829">
    <property type="term" value="C:cytosol"/>
    <property type="evidence" value="ECO:0007669"/>
    <property type="project" value="TreeGrafter"/>
</dbReference>
<feature type="region of interest" description="Disordered" evidence="1">
    <location>
        <begin position="478"/>
        <end position="578"/>
    </location>
</feature>
<dbReference type="PANTHER" id="PTHR11635:SF152">
    <property type="entry name" value="CAMP-DEPENDENT PROTEIN KINASE TYPE I REGULATORY SUBUNIT-RELATED"/>
    <property type="match status" value="1"/>
</dbReference>
<dbReference type="SMART" id="SM00100">
    <property type="entry name" value="cNMP"/>
    <property type="match status" value="2"/>
</dbReference>
<dbReference type="Proteomes" id="UP000002009">
    <property type="component" value="Chromosome 6"/>
</dbReference>
<feature type="domain" description="Cyclic nucleotide-binding" evidence="2">
    <location>
        <begin position="832"/>
        <end position="889"/>
    </location>
</feature>
<dbReference type="CDD" id="cd00038">
    <property type="entry name" value="CAP_ED"/>
    <property type="match status" value="2"/>
</dbReference>
<dbReference type="GeneID" id="8244234"/>
<dbReference type="InterPro" id="IPR050503">
    <property type="entry name" value="cAMP-dep_PK_reg_su-like"/>
</dbReference>
<organism evidence="3 4">
    <name type="scientific">Micromonas commoda (strain RCC299 / NOUM17 / CCMP2709)</name>
    <name type="common">Picoplanktonic green alga</name>
    <dbReference type="NCBI Taxonomy" id="296587"/>
    <lineage>
        <taxon>Eukaryota</taxon>
        <taxon>Viridiplantae</taxon>
        <taxon>Chlorophyta</taxon>
        <taxon>Mamiellophyceae</taxon>
        <taxon>Mamiellales</taxon>
        <taxon>Mamiellaceae</taxon>
        <taxon>Micromonas</taxon>
    </lineage>
</organism>
<dbReference type="EMBL" id="CP001327">
    <property type="protein sequence ID" value="ACO64204.1"/>
    <property type="molecule type" value="Genomic_DNA"/>
</dbReference>
<feature type="region of interest" description="Disordered" evidence="1">
    <location>
        <begin position="765"/>
        <end position="795"/>
    </location>
</feature>
<dbReference type="PROSITE" id="PS50042">
    <property type="entry name" value="CNMP_BINDING_3"/>
    <property type="match status" value="3"/>
</dbReference>
<feature type="region of interest" description="Disordered" evidence="1">
    <location>
        <begin position="1"/>
        <end position="55"/>
    </location>
</feature>
<feature type="compositionally biased region" description="Basic and acidic residues" evidence="1">
    <location>
        <begin position="981"/>
        <end position="991"/>
    </location>
</feature>
<dbReference type="InterPro" id="IPR018488">
    <property type="entry name" value="cNMP-bd_CS"/>
</dbReference>
<dbReference type="Gene3D" id="2.60.120.10">
    <property type="entry name" value="Jelly Rolls"/>
    <property type="match status" value="2"/>
</dbReference>
<feature type="compositionally biased region" description="Basic and acidic residues" evidence="1">
    <location>
        <begin position="955"/>
        <end position="970"/>
    </location>
</feature>
<feature type="compositionally biased region" description="Acidic residues" evidence="1">
    <location>
        <begin position="1274"/>
        <end position="1287"/>
    </location>
</feature>
<name>C1E8S3_MICCC</name>
<dbReference type="InterPro" id="IPR018490">
    <property type="entry name" value="cNMP-bd_dom_sf"/>
</dbReference>
<dbReference type="PANTHER" id="PTHR11635">
    <property type="entry name" value="CAMP-DEPENDENT PROTEIN KINASE REGULATORY CHAIN"/>
    <property type="match status" value="1"/>
</dbReference>
<feature type="compositionally biased region" description="Low complexity" evidence="1">
    <location>
        <begin position="992"/>
        <end position="1005"/>
    </location>
</feature>
<evidence type="ECO:0000313" key="3">
    <source>
        <dbReference type="EMBL" id="ACO64204.1"/>
    </source>
</evidence>
<feature type="domain" description="Cyclic nucleotide-binding" evidence="2">
    <location>
        <begin position="678"/>
        <end position="739"/>
    </location>
</feature>
<sequence length="1444" mass="153752">MAGPYARSPEKASPSTGSPLTRDIPGSPSRGGSKRAPRSAPPRPSSDVSRQLRSPVKSVYQDALLEGFMGKYGPVDDASIAAADKHAIELKKRYARARTEEERERWINLASEATLKANMMRAERDFLQRQGREVRGAARVDARGAPAHRTFVGTDEEHAAAVRMQRIQRGRAARDRVKAMRRERASNREASNRARDDARVRHDAAARIQAAVRAKTARERVGKMRADERVAAARARVARNAAAERAARWREPEPSFESPYLHSAASSREATPVKSRPASASSQKEAAATTTQLSTTTTTAVSPSGRRPASGITFPGEDDHVRRMRAFRERVEAKANAIGALPARRTRPAPPPKPSPAKSILKSPADRPRSSPGAIEYASPRRGFLDDDDALVRSAQPPSPGDAHRSREARPREARRSLRVSFELAEDRERREEDSPATLARKAELAMDERFRPRVPRDAVAAARDAERALAAAEAAVATATRNKAARDRVKARAGGGRATPGRKIVVVDEDSERSRDRIPLSPSPSPRRTQSSARRTPPTAGRSPSLELSPSPVPATRAPVRATARAFRPSKNERAREYNNRLREREHRERLRRRERSVQAEKAAAVRAGVSVADHLDSKLTARQRAAAIMRQVDAAQRNSETVAGIFVSYVAARKSGEEIDRRHAKDVAAMARSMPAFRALPPVHVADALAAAEVSRHATGSVIFHEGDRGDALCVVVGGEVALFQKGTNLKGPRELAPDYELLWATESVRRGREGADAAFRLAKPGDKRPGSAVTPTKERRTRGKGGHQGGGGAYDGDDGIITDAAHDVQAAALGAPKHCGRLARRVRLGHAFGEKAVTRRGGEARAATAVALSPVTVLAINRFKYAAIMKAVGATESADVADFLRDTELFPETRVSDEDLTELASKLVVIRAGPGDVVVAAGDHAKGAFFVRSGRAKVSATARVMVEPPSDEVVRRDVGNDESRDGFRGASVRSSVRSSRDSSYDAEARSSSSLPVSPLRPRTGSGGGAWRRAPTYETRDVPLGELVPPAIFGEECLVPFEYSDEAGGGVGPGRHAFTVRVDPEGDPHGAVFLRLPPTYLASLPAVVAKRLTQLAKSTSAASKEATKALDDAGSELRRSTEGGGWARRSPSSGGAAPPPPARSVASPSVRAGFGTSAAPRNEPTAALDSARYVGVEEGRAPIGVGLGGGGGRTREVGTPSALARQARRDSRVRPATALAAMTRTEMRAGGFVPSSPSGGPGGSARRPRSAVVAGASPVRPYAPSSSLDPDSTFEDYLDHDDDADASFGSPWGTPAKASSSAGYRAAMARELRSSILGPPAIGSAPGRAGASRGGSTKAWRKAPDVQVRLTKKAAALAEKNRPIREWRERGRGREIGGVDDDGYFSSRPATATGAGAGRSTAGVVGDRGRVRPATAAAAMDYGGLWGDDAYDMGGWTRGSKL</sequence>
<gene>
    <name evidence="3" type="ORF">MICPUN_101103</name>
</gene>
<protein>
    <recommendedName>
        <fullName evidence="2">Cyclic nucleotide-binding domain-containing protein</fullName>
    </recommendedName>
</protein>
<keyword evidence="4" id="KW-1185">Reference proteome</keyword>
<dbReference type="InterPro" id="IPR014710">
    <property type="entry name" value="RmlC-like_jellyroll"/>
</dbReference>
<feature type="region of interest" description="Disordered" evidence="1">
    <location>
        <begin position="1230"/>
        <end position="1303"/>
    </location>
</feature>
<feature type="compositionally biased region" description="Basic and acidic residues" evidence="1">
    <location>
        <begin position="425"/>
        <end position="434"/>
    </location>
</feature>
<feature type="compositionally biased region" description="Low complexity" evidence="1">
    <location>
        <begin position="1145"/>
        <end position="1155"/>
    </location>
</feature>
<reference evidence="3 4" key="1">
    <citation type="journal article" date="2009" name="Science">
        <title>Green evolution and dynamic adaptations revealed by genomes of the marine picoeukaryotes Micromonas.</title>
        <authorList>
            <person name="Worden A.Z."/>
            <person name="Lee J.H."/>
            <person name="Mock T."/>
            <person name="Rouze P."/>
            <person name="Simmons M.P."/>
            <person name="Aerts A.L."/>
            <person name="Allen A.E."/>
            <person name="Cuvelier M.L."/>
            <person name="Derelle E."/>
            <person name="Everett M.V."/>
            <person name="Foulon E."/>
            <person name="Grimwood J."/>
            <person name="Gundlach H."/>
            <person name="Henrissat B."/>
            <person name="Napoli C."/>
            <person name="McDonald S.M."/>
            <person name="Parker M.S."/>
            <person name="Rombauts S."/>
            <person name="Salamov A."/>
            <person name="Von Dassow P."/>
            <person name="Badger J.H."/>
            <person name="Coutinho P.M."/>
            <person name="Demir E."/>
            <person name="Dubchak I."/>
            <person name="Gentemann C."/>
            <person name="Eikrem W."/>
            <person name="Gready J.E."/>
            <person name="John U."/>
            <person name="Lanier W."/>
            <person name="Lindquist E.A."/>
            <person name="Lucas S."/>
            <person name="Mayer K.F."/>
            <person name="Moreau H."/>
            <person name="Not F."/>
            <person name="Otillar R."/>
            <person name="Panaud O."/>
            <person name="Pangilinan J."/>
            <person name="Paulsen I."/>
            <person name="Piegu B."/>
            <person name="Poliakov A."/>
            <person name="Robbens S."/>
            <person name="Schmutz J."/>
            <person name="Toulza E."/>
            <person name="Wyss T."/>
            <person name="Zelensky A."/>
            <person name="Zhou K."/>
            <person name="Armbrust E.V."/>
            <person name="Bhattacharya D."/>
            <person name="Goodenough U.W."/>
            <person name="Van de Peer Y."/>
            <person name="Grigoriev I.V."/>
        </authorList>
    </citation>
    <scope>NUCLEOTIDE SEQUENCE [LARGE SCALE GENOMIC DNA]</scope>
    <source>
        <strain evidence="4">RCC299 / NOUM17</strain>
    </source>
</reference>
<dbReference type="PROSITE" id="PS00889">
    <property type="entry name" value="CNMP_BINDING_2"/>
    <property type="match status" value="1"/>
</dbReference>
<feature type="region of interest" description="Disordered" evidence="1">
    <location>
        <begin position="178"/>
        <end position="201"/>
    </location>
</feature>
<dbReference type="InParanoid" id="C1E8S3"/>
<feature type="region of interest" description="Disordered" evidence="1">
    <location>
        <begin position="1380"/>
        <end position="1408"/>
    </location>
</feature>
<dbReference type="OMA" id="KRHATHE"/>
<feature type="compositionally biased region" description="Low complexity" evidence="1">
    <location>
        <begin position="1129"/>
        <end position="1138"/>
    </location>
</feature>
<proteinExistence type="predicted"/>
<feature type="compositionally biased region" description="Low complexity" evidence="1">
    <location>
        <begin position="1388"/>
        <end position="1407"/>
    </location>
</feature>
<feature type="region of interest" description="Disordered" evidence="1">
    <location>
        <begin position="244"/>
        <end position="448"/>
    </location>
</feature>
<evidence type="ECO:0000313" key="4">
    <source>
        <dbReference type="Proteomes" id="UP000002009"/>
    </source>
</evidence>
<feature type="region of interest" description="Disordered" evidence="1">
    <location>
        <begin position="1187"/>
        <end position="1217"/>
    </location>
</feature>
<feature type="compositionally biased region" description="Basic and acidic residues" evidence="1">
    <location>
        <begin position="402"/>
        <end position="416"/>
    </location>
</feature>
<dbReference type="RefSeq" id="XP_002502946.1">
    <property type="nucleotide sequence ID" value="XM_002502900.1"/>
</dbReference>
<dbReference type="SUPFAM" id="SSF51206">
    <property type="entry name" value="cAMP-binding domain-like"/>
    <property type="match status" value="2"/>
</dbReference>
<dbReference type="KEGG" id="mis:MICPUN_101103"/>
<feature type="region of interest" description="Disordered" evidence="1">
    <location>
        <begin position="954"/>
        <end position="1016"/>
    </location>
</feature>